<reference evidence="1 2" key="1">
    <citation type="journal article" date="2019" name="Sci. Rep.">
        <title>Orb-weaving spider Araneus ventricosus genome elucidates the spidroin gene catalogue.</title>
        <authorList>
            <person name="Kono N."/>
            <person name="Nakamura H."/>
            <person name="Ohtoshi R."/>
            <person name="Moran D.A.P."/>
            <person name="Shinohara A."/>
            <person name="Yoshida Y."/>
            <person name="Fujiwara M."/>
            <person name="Mori M."/>
            <person name="Tomita M."/>
            <person name="Arakawa K."/>
        </authorList>
    </citation>
    <scope>NUCLEOTIDE SEQUENCE [LARGE SCALE GENOMIC DNA]</scope>
</reference>
<dbReference type="EMBL" id="BGPR01050736">
    <property type="protein sequence ID" value="GBO27691.1"/>
    <property type="molecule type" value="Genomic_DNA"/>
</dbReference>
<name>A0A4Y2VSM0_ARAVE</name>
<sequence length="263" mass="31042">MVTFFGTIQALYVFFSRSTSRWEKLVSTIPITVKSESETRWSSRAEALKPVSKYFDELLDLLHNMVEDADEIPETRSDARNLCNRMLTYDFLTLLGFWKNIITIIDRIQKRLQDPSMNFHSAALDLKALKDYFNNGRECIVNEALKLGEILCEEWNVQFEKRPRKKKKMVDENSQDAGLSAKNELERVMKSTLDRIHMEINERFFRLNEMDFKFGFFFNVEELCYGYNTDVLLENCKNLGDFYSRDFNGLELHEEILDCRVLL</sequence>
<proteinExistence type="predicted"/>
<dbReference type="InterPro" id="IPR012337">
    <property type="entry name" value="RNaseH-like_sf"/>
</dbReference>
<protein>
    <recommendedName>
        <fullName evidence="3">Zinc finger BED domain-containing protein 5</fullName>
    </recommendedName>
</protein>
<dbReference type="AlphaFoldDB" id="A0A4Y2VSM0"/>
<keyword evidence="2" id="KW-1185">Reference proteome</keyword>
<evidence type="ECO:0000313" key="2">
    <source>
        <dbReference type="Proteomes" id="UP000499080"/>
    </source>
</evidence>
<dbReference type="OrthoDB" id="10063284at2759"/>
<accession>A0A4Y2VSM0</accession>
<organism evidence="1 2">
    <name type="scientific">Araneus ventricosus</name>
    <name type="common">Orbweaver spider</name>
    <name type="synonym">Epeira ventricosa</name>
    <dbReference type="NCBI Taxonomy" id="182803"/>
    <lineage>
        <taxon>Eukaryota</taxon>
        <taxon>Metazoa</taxon>
        <taxon>Ecdysozoa</taxon>
        <taxon>Arthropoda</taxon>
        <taxon>Chelicerata</taxon>
        <taxon>Arachnida</taxon>
        <taxon>Araneae</taxon>
        <taxon>Araneomorphae</taxon>
        <taxon>Entelegynae</taxon>
        <taxon>Araneoidea</taxon>
        <taxon>Araneidae</taxon>
        <taxon>Araneus</taxon>
    </lineage>
</organism>
<dbReference type="Proteomes" id="UP000499080">
    <property type="component" value="Unassembled WGS sequence"/>
</dbReference>
<comment type="caution">
    <text evidence="1">The sequence shown here is derived from an EMBL/GenBank/DDBJ whole genome shotgun (WGS) entry which is preliminary data.</text>
</comment>
<gene>
    <name evidence="1" type="ORF">AVEN_65037_1</name>
</gene>
<evidence type="ECO:0000313" key="1">
    <source>
        <dbReference type="EMBL" id="GBO27691.1"/>
    </source>
</evidence>
<dbReference type="SUPFAM" id="SSF53098">
    <property type="entry name" value="Ribonuclease H-like"/>
    <property type="match status" value="1"/>
</dbReference>
<evidence type="ECO:0008006" key="3">
    <source>
        <dbReference type="Google" id="ProtNLM"/>
    </source>
</evidence>